<dbReference type="PROSITE" id="PS00514">
    <property type="entry name" value="FIBRINOGEN_C_1"/>
    <property type="match status" value="1"/>
</dbReference>
<dbReference type="Proteomes" id="UP000001554">
    <property type="component" value="Chromosome 14"/>
</dbReference>
<dbReference type="CDD" id="cd00087">
    <property type="entry name" value="FReD"/>
    <property type="match status" value="1"/>
</dbReference>
<dbReference type="NCBIfam" id="NF040941">
    <property type="entry name" value="GGGWT_bact"/>
    <property type="match status" value="1"/>
</dbReference>
<feature type="domain" description="Fibrinogen C-terminal" evidence="4">
    <location>
        <begin position="179"/>
        <end position="400"/>
    </location>
</feature>
<dbReference type="FunFam" id="3.90.215.10:FF:000001">
    <property type="entry name" value="Tenascin isoform 1"/>
    <property type="match status" value="1"/>
</dbReference>
<evidence type="ECO:0000256" key="2">
    <source>
        <dbReference type="SAM" id="Coils"/>
    </source>
</evidence>
<dbReference type="SMART" id="SM00186">
    <property type="entry name" value="FBG"/>
    <property type="match status" value="1"/>
</dbReference>
<dbReference type="PANTHER" id="PTHR19143">
    <property type="entry name" value="FIBRINOGEN/TENASCIN/ANGIOPOEITIN"/>
    <property type="match status" value="1"/>
</dbReference>
<sequence length="400" mass="43855">MNLAPCHVSGTQIPQTRFYISSSAGSRSTNVHTSVVCCSFSQLIGFKMANVLLLAAFLLSFSSPTKAQDTSIVISTANTEALERQLAENKEETGRLKNEVDRLSSLVETLLSRVDSLSAELSGERVRSAQLEQNLTRRVQELEVRLQTRCCSEMVPSPQGAETTANPRVTSTAVAGSSRDAQELKSDCAAYKASGQTTSGVYPLDSLPSGVQAYCDMDTAGGGWTVVQRRQDGSVPFNRTWEEYKLGFGDPGGEYWLGNENIHLLTNQKEYLLRVELQDWEGNQTFAEYSTFRVSGESDGYRLHISGYSGTAGDSMTGRPSNNGQRFSTVDRDNDASSGSCSQRYGQGGWWFNKCGYSYLNGRYLGNCENSCPAVQGVLWHHWRGGSYSLKSVSMKIRAS</sequence>
<dbReference type="PROSITE" id="PS51406">
    <property type="entry name" value="FIBRINOGEN_C_2"/>
    <property type="match status" value="1"/>
</dbReference>
<keyword evidence="2" id="KW-0175">Coiled coil</keyword>
<evidence type="ECO:0000259" key="4">
    <source>
        <dbReference type="PROSITE" id="PS51406"/>
    </source>
</evidence>
<feature type="coiled-coil region" evidence="2">
    <location>
        <begin position="79"/>
        <end position="134"/>
    </location>
</feature>
<dbReference type="InterPro" id="IPR002181">
    <property type="entry name" value="Fibrinogen_a/b/g_C_dom"/>
</dbReference>
<feature type="compositionally biased region" description="Polar residues" evidence="3">
    <location>
        <begin position="312"/>
        <end position="328"/>
    </location>
</feature>
<gene>
    <name evidence="6" type="primary">LOC118430452</name>
</gene>
<dbReference type="InterPro" id="IPR036056">
    <property type="entry name" value="Fibrinogen-like_C"/>
</dbReference>
<protein>
    <submittedName>
        <fullName evidence="6">Microfibril-associated glycoprotein 4-like</fullName>
    </submittedName>
</protein>
<keyword evidence="1" id="KW-1015">Disulfide bond</keyword>
<dbReference type="KEGG" id="bfo:118430452"/>
<evidence type="ECO:0000256" key="1">
    <source>
        <dbReference type="ARBA" id="ARBA00023157"/>
    </source>
</evidence>
<dbReference type="AlphaFoldDB" id="A0A9J7NAJ8"/>
<dbReference type="Pfam" id="PF00147">
    <property type="entry name" value="Fibrinogen_C"/>
    <property type="match status" value="1"/>
</dbReference>
<proteinExistence type="predicted"/>
<dbReference type="InterPro" id="IPR020837">
    <property type="entry name" value="Fibrinogen_CS"/>
</dbReference>
<reference evidence="5" key="1">
    <citation type="journal article" date="2020" name="Nat. Ecol. Evol.">
        <title>Deeply conserved synteny resolves early events in vertebrate evolution.</title>
        <authorList>
            <person name="Simakov O."/>
            <person name="Marletaz F."/>
            <person name="Yue J.X."/>
            <person name="O'Connell B."/>
            <person name="Jenkins J."/>
            <person name="Brandt A."/>
            <person name="Calef R."/>
            <person name="Tung C.H."/>
            <person name="Huang T.K."/>
            <person name="Schmutz J."/>
            <person name="Satoh N."/>
            <person name="Yu J.K."/>
            <person name="Putnam N.H."/>
            <person name="Green R.E."/>
            <person name="Rokhsar D.S."/>
        </authorList>
    </citation>
    <scope>NUCLEOTIDE SEQUENCE [LARGE SCALE GENOMIC DNA]</scope>
    <source>
        <strain evidence="5">S238N-H82</strain>
    </source>
</reference>
<feature type="region of interest" description="Disordered" evidence="3">
    <location>
        <begin position="312"/>
        <end position="342"/>
    </location>
</feature>
<dbReference type="OMA" id="FNRTWER"/>
<name>A0A9J7NAJ8_BRAFL</name>
<dbReference type="GO" id="GO:0005615">
    <property type="term" value="C:extracellular space"/>
    <property type="evidence" value="ECO:0000318"/>
    <property type="project" value="GO_Central"/>
</dbReference>
<evidence type="ECO:0000313" key="5">
    <source>
        <dbReference type="Proteomes" id="UP000001554"/>
    </source>
</evidence>
<keyword evidence="5" id="KW-1185">Reference proteome</keyword>
<dbReference type="Gene3D" id="3.90.215.10">
    <property type="entry name" value="Gamma Fibrinogen, chain A, domain 1"/>
    <property type="match status" value="1"/>
</dbReference>
<reference evidence="6" key="2">
    <citation type="submission" date="2025-08" db="UniProtKB">
        <authorList>
            <consortium name="RefSeq"/>
        </authorList>
    </citation>
    <scope>IDENTIFICATION</scope>
    <source>
        <strain evidence="6">S238N-H82</strain>
        <tissue evidence="6">Testes</tissue>
    </source>
</reference>
<dbReference type="SUPFAM" id="SSF56496">
    <property type="entry name" value="Fibrinogen C-terminal domain-like"/>
    <property type="match status" value="1"/>
</dbReference>
<accession>A0A9J7NAJ8</accession>
<evidence type="ECO:0000256" key="3">
    <source>
        <dbReference type="SAM" id="MobiDB-lite"/>
    </source>
</evidence>
<organism evidence="5 6">
    <name type="scientific">Branchiostoma floridae</name>
    <name type="common">Florida lancelet</name>
    <name type="synonym">Amphioxus</name>
    <dbReference type="NCBI Taxonomy" id="7739"/>
    <lineage>
        <taxon>Eukaryota</taxon>
        <taxon>Metazoa</taxon>
        <taxon>Chordata</taxon>
        <taxon>Cephalochordata</taxon>
        <taxon>Leptocardii</taxon>
        <taxon>Amphioxiformes</taxon>
        <taxon>Branchiostomatidae</taxon>
        <taxon>Branchiostoma</taxon>
    </lineage>
</organism>
<dbReference type="InterPro" id="IPR014716">
    <property type="entry name" value="Fibrinogen_a/b/g_C_1"/>
</dbReference>
<evidence type="ECO:0000313" key="6">
    <source>
        <dbReference type="RefSeq" id="XP_035697221.1"/>
    </source>
</evidence>
<dbReference type="RefSeq" id="XP_035697221.1">
    <property type="nucleotide sequence ID" value="XM_035841328.1"/>
</dbReference>
<dbReference type="GeneID" id="118430452"/>
<dbReference type="OrthoDB" id="5967953at2759"/>
<dbReference type="PANTHER" id="PTHR19143:SF458">
    <property type="entry name" value="FIBRINOGEN C-TERMINAL DOMAIN-CONTAINING PROTEIN-RELATED"/>
    <property type="match status" value="1"/>
</dbReference>
<dbReference type="InterPro" id="IPR050373">
    <property type="entry name" value="Fibrinogen_C-term_domain"/>
</dbReference>